<dbReference type="Gene3D" id="1.25.40.10">
    <property type="entry name" value="Tetratricopeptide repeat domain"/>
    <property type="match status" value="1"/>
</dbReference>
<name>A0A8J7F683_9CYAN</name>
<dbReference type="Proteomes" id="UP000620559">
    <property type="component" value="Unassembled WGS sequence"/>
</dbReference>
<evidence type="ECO:0000313" key="2">
    <source>
        <dbReference type="EMBL" id="MBE9216150.1"/>
    </source>
</evidence>
<dbReference type="InterPro" id="IPR013783">
    <property type="entry name" value="Ig-like_fold"/>
</dbReference>
<protein>
    <submittedName>
        <fullName evidence="2">Tetratricopeptide repeat protein</fullName>
    </submittedName>
</protein>
<comment type="caution">
    <text evidence="2">The sequence shown here is derived from an EMBL/GenBank/DDBJ whole genome shotgun (WGS) entry which is preliminary data.</text>
</comment>
<dbReference type="Pfam" id="PF09976">
    <property type="entry name" value="TPR_21"/>
    <property type="match status" value="1"/>
</dbReference>
<feature type="domain" description="Ancillary SecYEG translocon subunit/Cell division coordinator CpoB TPR" evidence="1">
    <location>
        <begin position="129"/>
        <end position="262"/>
    </location>
</feature>
<proteinExistence type="predicted"/>
<dbReference type="InterPro" id="IPR036116">
    <property type="entry name" value="FN3_sf"/>
</dbReference>
<evidence type="ECO:0000259" key="1">
    <source>
        <dbReference type="Pfam" id="PF09976"/>
    </source>
</evidence>
<dbReference type="SUPFAM" id="SSF48452">
    <property type="entry name" value="TPR-like"/>
    <property type="match status" value="1"/>
</dbReference>
<organism evidence="2 3">
    <name type="scientific">Plectonema cf. radiosum LEGE 06105</name>
    <dbReference type="NCBI Taxonomy" id="945769"/>
    <lineage>
        <taxon>Bacteria</taxon>
        <taxon>Bacillati</taxon>
        <taxon>Cyanobacteriota</taxon>
        <taxon>Cyanophyceae</taxon>
        <taxon>Oscillatoriophycideae</taxon>
        <taxon>Oscillatoriales</taxon>
        <taxon>Microcoleaceae</taxon>
        <taxon>Plectonema</taxon>
    </lineage>
</organism>
<dbReference type="SUPFAM" id="SSF49265">
    <property type="entry name" value="Fibronectin type III"/>
    <property type="match status" value="1"/>
</dbReference>
<dbReference type="AlphaFoldDB" id="A0A8J7F683"/>
<dbReference type="EMBL" id="JADEWL010000142">
    <property type="protein sequence ID" value="MBE9216150.1"/>
    <property type="molecule type" value="Genomic_DNA"/>
</dbReference>
<gene>
    <name evidence="2" type="ORF">IQ247_26405</name>
</gene>
<accession>A0A8J7F683</accession>
<dbReference type="InterPro" id="IPR018704">
    <property type="entry name" value="SecYEG/CpoB_TPR"/>
</dbReference>
<dbReference type="RefSeq" id="WP_193924567.1">
    <property type="nucleotide sequence ID" value="NZ_JADEWL010000142.1"/>
</dbReference>
<sequence>MRTTAANQIVISQKNPKKLLLASEKKIICDPVCREESRRDDFYIIEPVGSLVNNQPKFSWTAATGATSYIVRLQSSTGTVWELEVNNTEISYPENQPPLEPGKAYNLIVKAIGKEQKETQTRFILLTTQQAEKLKSQIDNIRNQNLTPQQTALKIAELYEENNLITEAKNSYQQALELAKNQNDIDEQAWIQVKLARINLNLDNSDQAIILLRTAFSNYETSNNQKLSSQVAQFLGEIYNNLEQKKEAIRWYQQAKAGYEKLKTQKPSEWLESDQKRLEWVEKQLRDLN</sequence>
<dbReference type="InterPro" id="IPR011990">
    <property type="entry name" value="TPR-like_helical_dom_sf"/>
</dbReference>
<reference evidence="2" key="1">
    <citation type="submission" date="2020-10" db="EMBL/GenBank/DDBJ databases">
        <authorList>
            <person name="Castelo-Branco R."/>
            <person name="Eusebio N."/>
            <person name="Adriana R."/>
            <person name="Vieira A."/>
            <person name="Brugerolle De Fraissinette N."/>
            <person name="Rezende De Castro R."/>
            <person name="Schneider M.P."/>
            <person name="Vasconcelos V."/>
            <person name="Leao P.N."/>
        </authorList>
    </citation>
    <scope>NUCLEOTIDE SEQUENCE</scope>
    <source>
        <strain evidence="2">LEGE 06105</strain>
    </source>
</reference>
<keyword evidence="3" id="KW-1185">Reference proteome</keyword>
<evidence type="ECO:0000313" key="3">
    <source>
        <dbReference type="Proteomes" id="UP000620559"/>
    </source>
</evidence>
<dbReference type="Gene3D" id="2.60.40.10">
    <property type="entry name" value="Immunoglobulins"/>
    <property type="match status" value="1"/>
</dbReference>